<feature type="domain" description="DUF305" evidence="3">
    <location>
        <begin position="30"/>
        <end position="123"/>
    </location>
</feature>
<dbReference type="RefSeq" id="WP_109515205.1">
    <property type="nucleotide sequence ID" value="NZ_PDOA01000001.1"/>
</dbReference>
<feature type="region of interest" description="Disordered" evidence="1">
    <location>
        <begin position="31"/>
        <end position="55"/>
    </location>
</feature>
<dbReference type="Gene3D" id="1.20.1260.10">
    <property type="match status" value="1"/>
</dbReference>
<evidence type="ECO:0000256" key="2">
    <source>
        <dbReference type="SAM" id="SignalP"/>
    </source>
</evidence>
<dbReference type="PANTHER" id="PTHR36933">
    <property type="entry name" value="SLL0788 PROTEIN"/>
    <property type="match status" value="1"/>
</dbReference>
<sequence length="129" mass="13755">MPRLSLLLPALAALLAAGPILTAPALAQHAHQHGAAAAPAPAPADSPATAALKAANAKMHKDMDIPYSGDPDKDFARAMIPHHQGAIDMARVQLQYGKDPVLRRLAEEIIQEQGREIALLRTMVDPPRR</sequence>
<organism evidence="4 5">
    <name type="scientific">Teichococcus aestuarii</name>
    <dbReference type="NCBI Taxonomy" id="568898"/>
    <lineage>
        <taxon>Bacteria</taxon>
        <taxon>Pseudomonadati</taxon>
        <taxon>Pseudomonadota</taxon>
        <taxon>Alphaproteobacteria</taxon>
        <taxon>Acetobacterales</taxon>
        <taxon>Roseomonadaceae</taxon>
        <taxon>Roseomonas</taxon>
    </lineage>
</organism>
<evidence type="ECO:0000256" key="1">
    <source>
        <dbReference type="SAM" id="MobiDB-lite"/>
    </source>
</evidence>
<evidence type="ECO:0000259" key="3">
    <source>
        <dbReference type="Pfam" id="PF03713"/>
    </source>
</evidence>
<dbReference type="InterPro" id="IPR012347">
    <property type="entry name" value="Ferritin-like"/>
</dbReference>
<accession>A0A2U1V9R6</accession>
<dbReference type="Pfam" id="PF03713">
    <property type="entry name" value="DUF305"/>
    <property type="match status" value="1"/>
</dbReference>
<dbReference type="PANTHER" id="PTHR36933:SF1">
    <property type="entry name" value="SLL0788 PROTEIN"/>
    <property type="match status" value="1"/>
</dbReference>
<dbReference type="AlphaFoldDB" id="A0A2U1V9R6"/>
<proteinExistence type="predicted"/>
<reference evidence="5" key="1">
    <citation type="submission" date="2017-10" db="EMBL/GenBank/DDBJ databases">
        <authorList>
            <person name="Toshchakov S.V."/>
            <person name="Goeva M.A."/>
        </authorList>
    </citation>
    <scope>NUCLEOTIDE SEQUENCE [LARGE SCALE GENOMIC DNA]</scope>
    <source>
        <strain evidence="5">JR1/69-1-13</strain>
    </source>
</reference>
<evidence type="ECO:0000313" key="4">
    <source>
        <dbReference type="EMBL" id="PWC30634.1"/>
    </source>
</evidence>
<keyword evidence="5" id="KW-1185">Reference proteome</keyword>
<dbReference type="InterPro" id="IPR005183">
    <property type="entry name" value="DUF305_CopM-like"/>
</dbReference>
<comment type="caution">
    <text evidence="4">The sequence shown here is derived from an EMBL/GenBank/DDBJ whole genome shotgun (WGS) entry which is preliminary data.</text>
</comment>
<keyword evidence="2" id="KW-0732">Signal</keyword>
<dbReference type="Proteomes" id="UP000245048">
    <property type="component" value="Unassembled WGS sequence"/>
</dbReference>
<gene>
    <name evidence="4" type="ORF">CR165_01645</name>
</gene>
<evidence type="ECO:0000313" key="5">
    <source>
        <dbReference type="Proteomes" id="UP000245048"/>
    </source>
</evidence>
<name>A0A2U1V9R6_9PROT</name>
<feature type="signal peptide" evidence="2">
    <location>
        <begin position="1"/>
        <end position="27"/>
    </location>
</feature>
<feature type="chain" id="PRO_5015638594" evidence="2">
    <location>
        <begin position="28"/>
        <end position="129"/>
    </location>
</feature>
<dbReference type="OrthoDB" id="517560at2"/>
<protein>
    <submittedName>
        <fullName evidence="4">DUF305 domain-containing protein</fullName>
    </submittedName>
</protein>
<dbReference type="EMBL" id="PDOA01000001">
    <property type="protein sequence ID" value="PWC30634.1"/>
    <property type="molecule type" value="Genomic_DNA"/>
</dbReference>